<dbReference type="EMBL" id="CAMGYJ010000007">
    <property type="protein sequence ID" value="CAI0452553.1"/>
    <property type="molecule type" value="Genomic_DNA"/>
</dbReference>
<accession>A0AAV0QK40</accession>
<evidence type="ECO:0000256" key="1">
    <source>
        <dbReference type="RuleBase" id="RU369085"/>
    </source>
</evidence>
<dbReference type="AlphaFoldDB" id="A0AAV0QK40"/>
<dbReference type="SUPFAM" id="SSF81383">
    <property type="entry name" value="F-box domain"/>
    <property type="match status" value="1"/>
</dbReference>
<organism evidence="4 5">
    <name type="scientific">Linum tenue</name>
    <dbReference type="NCBI Taxonomy" id="586396"/>
    <lineage>
        <taxon>Eukaryota</taxon>
        <taxon>Viridiplantae</taxon>
        <taxon>Streptophyta</taxon>
        <taxon>Embryophyta</taxon>
        <taxon>Tracheophyta</taxon>
        <taxon>Spermatophyta</taxon>
        <taxon>Magnoliopsida</taxon>
        <taxon>eudicotyledons</taxon>
        <taxon>Gunneridae</taxon>
        <taxon>Pentapetalae</taxon>
        <taxon>rosids</taxon>
        <taxon>fabids</taxon>
        <taxon>Malpighiales</taxon>
        <taxon>Linaceae</taxon>
        <taxon>Linum</taxon>
    </lineage>
</organism>
<dbReference type="GO" id="GO:0005737">
    <property type="term" value="C:cytoplasm"/>
    <property type="evidence" value="ECO:0007669"/>
    <property type="project" value="TreeGrafter"/>
</dbReference>
<dbReference type="EMBL" id="CAMGYJ010000009">
    <property type="protein sequence ID" value="CAI0544657.1"/>
    <property type="molecule type" value="Genomic_DNA"/>
</dbReference>
<comment type="subunit">
    <text evidence="1">Component of the SCF-type E3 ligase complex.</text>
</comment>
<dbReference type="InterPro" id="IPR001810">
    <property type="entry name" value="F-box_dom"/>
</dbReference>
<keyword evidence="1" id="KW-0833">Ubl conjugation pathway</keyword>
<feature type="domain" description="F-box" evidence="2">
    <location>
        <begin position="1"/>
        <end position="44"/>
    </location>
</feature>
<comment type="subcellular location">
    <subcellularLocation>
        <location evidence="1">Nucleus</location>
    </subcellularLocation>
</comment>
<dbReference type="PANTHER" id="PTHR12874:SF26">
    <property type="entry name" value="F-BOX PROTEIN"/>
    <property type="match status" value="1"/>
</dbReference>
<reference evidence="4" key="1">
    <citation type="submission" date="2022-08" db="EMBL/GenBank/DDBJ databases">
        <authorList>
            <person name="Gutierrez-Valencia J."/>
        </authorList>
    </citation>
    <scope>NUCLEOTIDE SEQUENCE</scope>
</reference>
<name>A0AAV0QK40_9ROSI</name>
<dbReference type="GO" id="GO:0016567">
    <property type="term" value="P:protein ubiquitination"/>
    <property type="evidence" value="ECO:0007669"/>
    <property type="project" value="UniProtKB-UniRule"/>
</dbReference>
<keyword evidence="5" id="KW-1185">Reference proteome</keyword>
<dbReference type="SMART" id="SM00256">
    <property type="entry name" value="FBOX"/>
    <property type="match status" value="1"/>
</dbReference>
<sequence length="164" mass="18348">MERLPADLCLKIFCCLDHHNLASAQQVCKKWKAIGSDENLWSNLFKHRWGTDRATFYAPVDSKSWKDVYAVQDRSDRVGLGLKIIREGGDYYLVHQGEIQRYLGSPRHRKGPKAAASDDQVEESSSCGRAAESCCTGSGILDRILFFIGDLEVASADAKRARLI</sequence>
<dbReference type="GO" id="GO:0019005">
    <property type="term" value="C:SCF ubiquitin ligase complex"/>
    <property type="evidence" value="ECO:0007669"/>
    <property type="project" value="UniProtKB-UniRule"/>
</dbReference>
<dbReference type="PANTHER" id="PTHR12874">
    <property type="entry name" value="F-BOX ONLY PROTEIN 48-RELATED"/>
    <property type="match status" value="1"/>
</dbReference>
<dbReference type="Gene3D" id="1.20.1280.50">
    <property type="match status" value="1"/>
</dbReference>
<evidence type="ECO:0000313" key="4">
    <source>
        <dbReference type="EMBL" id="CAI0544657.1"/>
    </source>
</evidence>
<evidence type="ECO:0000313" key="3">
    <source>
        <dbReference type="EMBL" id="CAI0452553.1"/>
    </source>
</evidence>
<comment type="function">
    <text evidence="1">Acts as a component of a SCF E3 ubiquitin ligase complexes.</text>
</comment>
<proteinExistence type="predicted"/>
<comment type="caution">
    <text evidence="4">The sequence shown here is derived from an EMBL/GenBank/DDBJ whole genome shotgun (WGS) entry which is preliminary data.</text>
</comment>
<keyword evidence="1" id="KW-0539">Nucleus</keyword>
<dbReference type="PROSITE" id="PS50181">
    <property type="entry name" value="FBOX"/>
    <property type="match status" value="1"/>
</dbReference>
<dbReference type="InterPro" id="IPR036047">
    <property type="entry name" value="F-box-like_dom_sf"/>
</dbReference>
<protein>
    <recommendedName>
        <fullName evidence="1">F-box protein</fullName>
    </recommendedName>
</protein>
<evidence type="ECO:0000259" key="2">
    <source>
        <dbReference type="PROSITE" id="PS50181"/>
    </source>
</evidence>
<dbReference type="Pfam" id="PF12937">
    <property type="entry name" value="F-box-like"/>
    <property type="match status" value="1"/>
</dbReference>
<comment type="pathway">
    <text evidence="1">Protein modification; protein ubiquitination.</text>
</comment>
<gene>
    <name evidence="3" type="ORF">LITE_LOCUS31265</name>
    <name evidence="4" type="ORF">LITE_LOCUS43250</name>
</gene>
<evidence type="ECO:0000313" key="5">
    <source>
        <dbReference type="Proteomes" id="UP001154282"/>
    </source>
</evidence>
<dbReference type="GO" id="GO:0005634">
    <property type="term" value="C:nucleus"/>
    <property type="evidence" value="ECO:0007669"/>
    <property type="project" value="UniProtKB-SubCell"/>
</dbReference>
<dbReference type="Proteomes" id="UP001154282">
    <property type="component" value="Unassembled WGS sequence"/>
</dbReference>
<dbReference type="GO" id="GO:0031146">
    <property type="term" value="P:SCF-dependent proteasomal ubiquitin-dependent protein catabolic process"/>
    <property type="evidence" value="ECO:0007669"/>
    <property type="project" value="UniProtKB-UniRule"/>
</dbReference>